<dbReference type="Proteomes" id="UP000050761">
    <property type="component" value="Unassembled WGS sequence"/>
</dbReference>
<evidence type="ECO:0000313" key="2">
    <source>
        <dbReference type="EMBL" id="VDO45916.1"/>
    </source>
</evidence>
<accession>A0A3P7VE67</accession>
<dbReference type="AlphaFoldDB" id="A0A183FCF0"/>
<proteinExistence type="predicted"/>
<evidence type="ECO:0000313" key="3">
    <source>
        <dbReference type="Proteomes" id="UP000050761"/>
    </source>
</evidence>
<dbReference type="WBParaSite" id="HPBE_0000384201-mRNA-1">
    <property type="protein sequence ID" value="HPBE_0000384201-mRNA-1"/>
    <property type="gene ID" value="HPBE_0000384201"/>
</dbReference>
<evidence type="ECO:0000256" key="1">
    <source>
        <dbReference type="SAM" id="MobiDB-lite"/>
    </source>
</evidence>
<accession>A0A183FCF0</accession>
<keyword evidence="3" id="KW-1185">Reference proteome</keyword>
<organism evidence="3 4">
    <name type="scientific">Heligmosomoides polygyrus</name>
    <name type="common">Parasitic roundworm</name>
    <dbReference type="NCBI Taxonomy" id="6339"/>
    <lineage>
        <taxon>Eukaryota</taxon>
        <taxon>Metazoa</taxon>
        <taxon>Ecdysozoa</taxon>
        <taxon>Nematoda</taxon>
        <taxon>Chromadorea</taxon>
        <taxon>Rhabditida</taxon>
        <taxon>Rhabditina</taxon>
        <taxon>Rhabditomorpha</taxon>
        <taxon>Strongyloidea</taxon>
        <taxon>Heligmosomidae</taxon>
        <taxon>Heligmosomoides</taxon>
    </lineage>
</organism>
<protein>
    <submittedName>
        <fullName evidence="2 4">Uncharacterized protein</fullName>
    </submittedName>
</protein>
<feature type="compositionally biased region" description="Low complexity" evidence="1">
    <location>
        <begin position="52"/>
        <end position="62"/>
    </location>
</feature>
<name>A0A183FCF0_HELPZ</name>
<gene>
    <name evidence="2" type="ORF">HPBE_LOCUS3843</name>
</gene>
<reference evidence="4" key="2">
    <citation type="submission" date="2019-09" db="UniProtKB">
        <authorList>
            <consortium name="WormBaseParasite"/>
        </authorList>
    </citation>
    <scope>IDENTIFICATION</scope>
</reference>
<sequence length="82" mass="8885">MRPASSCTPPVHWQASKREEFYRSLAPNPPPPPGINFQITTIPLPPVEEKSTPPTSTTDRSSAFTAVPPKAVPLRELPSPIA</sequence>
<evidence type="ECO:0000313" key="4">
    <source>
        <dbReference type="WBParaSite" id="HPBE_0000384201-mRNA-1"/>
    </source>
</evidence>
<dbReference type="EMBL" id="UZAH01016818">
    <property type="protein sequence ID" value="VDO45916.1"/>
    <property type="molecule type" value="Genomic_DNA"/>
</dbReference>
<reference evidence="2 3" key="1">
    <citation type="submission" date="2018-11" db="EMBL/GenBank/DDBJ databases">
        <authorList>
            <consortium name="Pathogen Informatics"/>
        </authorList>
    </citation>
    <scope>NUCLEOTIDE SEQUENCE [LARGE SCALE GENOMIC DNA]</scope>
</reference>
<feature type="region of interest" description="Disordered" evidence="1">
    <location>
        <begin position="45"/>
        <end position="82"/>
    </location>
</feature>